<gene>
    <name evidence="8" type="primary">murI</name>
    <name evidence="8" type="ORF">Q2362_03275</name>
</gene>
<keyword evidence="4" id="KW-0573">Peptidoglycan synthesis</keyword>
<dbReference type="Pfam" id="PF01177">
    <property type="entry name" value="Asp_Glu_race"/>
    <property type="match status" value="1"/>
</dbReference>
<dbReference type="InterPro" id="IPR018187">
    <property type="entry name" value="Asp/Glu_racemase_AS_1"/>
</dbReference>
<evidence type="ECO:0000256" key="5">
    <source>
        <dbReference type="ARBA" id="ARBA00023235"/>
    </source>
</evidence>
<evidence type="ECO:0000256" key="7">
    <source>
        <dbReference type="NCBIfam" id="TIGR00067"/>
    </source>
</evidence>
<dbReference type="Proteomes" id="UP001171111">
    <property type="component" value="Unassembled WGS sequence"/>
</dbReference>
<evidence type="ECO:0000256" key="1">
    <source>
        <dbReference type="ARBA" id="ARBA00001602"/>
    </source>
</evidence>
<name>A0ABT8TA23_9BACT</name>
<accession>A0ABT8TA23</accession>
<comment type="caution">
    <text evidence="8">The sequence shown here is derived from an EMBL/GenBank/DDBJ whole genome shotgun (WGS) entry which is preliminary data.</text>
</comment>
<dbReference type="RefSeq" id="WP_302243946.1">
    <property type="nucleotide sequence ID" value="NZ_JAULJQ010000003.1"/>
</dbReference>
<evidence type="ECO:0000256" key="3">
    <source>
        <dbReference type="ARBA" id="ARBA00022960"/>
    </source>
</evidence>
<reference evidence="8 9" key="1">
    <citation type="submission" date="2023-06" db="EMBL/GenBank/DDBJ databases">
        <title>Campylobacter magnum sp. nov., isolated from cecal contents of domestic pigs (Sus scrofa domesticus).</title>
        <authorList>
            <person name="Papic B."/>
            <person name="Gruntar I."/>
        </authorList>
    </citation>
    <scope>NUCLEOTIDE SEQUENCE [LARGE SCALE GENOMIC DNA]</scope>
    <source>
        <strain evidence="9">34484-21</strain>
    </source>
</reference>
<dbReference type="PROSITE" id="PS00923">
    <property type="entry name" value="ASP_GLU_RACEMASE_1"/>
    <property type="match status" value="1"/>
</dbReference>
<evidence type="ECO:0000313" key="9">
    <source>
        <dbReference type="Proteomes" id="UP001171111"/>
    </source>
</evidence>
<dbReference type="Gene3D" id="3.40.50.1860">
    <property type="match status" value="2"/>
</dbReference>
<evidence type="ECO:0000256" key="6">
    <source>
        <dbReference type="ARBA" id="ARBA00023316"/>
    </source>
</evidence>
<organism evidence="8 9">
    <name type="scientific">Campylobacter magnus</name>
    <dbReference type="NCBI Taxonomy" id="3026462"/>
    <lineage>
        <taxon>Bacteria</taxon>
        <taxon>Pseudomonadati</taxon>
        <taxon>Campylobacterota</taxon>
        <taxon>Epsilonproteobacteria</taxon>
        <taxon>Campylobacterales</taxon>
        <taxon>Campylobacteraceae</taxon>
        <taxon>Campylobacter</taxon>
    </lineage>
</organism>
<keyword evidence="5 8" id="KW-0413">Isomerase</keyword>
<dbReference type="InterPro" id="IPR004391">
    <property type="entry name" value="Glu_race"/>
</dbReference>
<dbReference type="PANTHER" id="PTHR21198">
    <property type="entry name" value="GLUTAMATE RACEMASE"/>
    <property type="match status" value="1"/>
</dbReference>
<evidence type="ECO:0000313" key="8">
    <source>
        <dbReference type="EMBL" id="MDO2409121.1"/>
    </source>
</evidence>
<dbReference type="PANTHER" id="PTHR21198:SF3">
    <property type="entry name" value="GLUTAMATE RACEMASE"/>
    <property type="match status" value="1"/>
</dbReference>
<proteinExistence type="predicted"/>
<dbReference type="SUPFAM" id="SSF53681">
    <property type="entry name" value="Aspartate/glutamate racemase"/>
    <property type="match status" value="2"/>
</dbReference>
<keyword evidence="6" id="KW-0961">Cell wall biogenesis/degradation</keyword>
<keyword evidence="9" id="KW-1185">Reference proteome</keyword>
<comment type="catalytic activity">
    <reaction evidence="1">
        <text>L-glutamate = D-glutamate</text>
        <dbReference type="Rhea" id="RHEA:12813"/>
        <dbReference type="ChEBI" id="CHEBI:29985"/>
        <dbReference type="ChEBI" id="CHEBI:29986"/>
        <dbReference type="EC" id="5.1.1.3"/>
    </reaction>
</comment>
<sequence length="261" mass="28743">MSKGFKIGFFDSGVGGLNVLYEAFLCLPKNTSFVYYADHDNVPYGNKSSGEIKNLLFHALRFLKLEGCDAIVIACNTASSVANKEFRASFGVPIIAMEPAIKLAIVNYPESRILITATQATIIGEKLKNLLDSLNAKNCDLMALPRLVNYAQAGDFRSAGGYLSTIGLYKYDVVVLGCTHFNYFKKEMKLANLGLDFVDGNFGTIRHLAHTIGVDLGKNKADIAELMKKTKFFISNLEITPSEIPLFEKCLARAKMSRSIK</sequence>
<dbReference type="EC" id="5.1.1.3" evidence="2 7"/>
<dbReference type="NCBIfam" id="TIGR00067">
    <property type="entry name" value="glut_race"/>
    <property type="match status" value="1"/>
</dbReference>
<evidence type="ECO:0000256" key="2">
    <source>
        <dbReference type="ARBA" id="ARBA00013090"/>
    </source>
</evidence>
<keyword evidence="3" id="KW-0133">Cell shape</keyword>
<dbReference type="GO" id="GO:0008881">
    <property type="term" value="F:glutamate racemase activity"/>
    <property type="evidence" value="ECO:0007669"/>
    <property type="project" value="UniProtKB-EC"/>
</dbReference>
<protein>
    <recommendedName>
        <fullName evidence="2 7">Glutamate racemase</fullName>
        <ecNumber evidence="2 7">5.1.1.3</ecNumber>
    </recommendedName>
</protein>
<evidence type="ECO:0000256" key="4">
    <source>
        <dbReference type="ARBA" id="ARBA00022984"/>
    </source>
</evidence>
<dbReference type="EMBL" id="JAULJQ010000003">
    <property type="protein sequence ID" value="MDO2409121.1"/>
    <property type="molecule type" value="Genomic_DNA"/>
</dbReference>
<dbReference type="InterPro" id="IPR001920">
    <property type="entry name" value="Asp/Glu_race"/>
</dbReference>
<dbReference type="InterPro" id="IPR015942">
    <property type="entry name" value="Asp/Glu/hydantoin_racemase"/>
</dbReference>